<dbReference type="CDD" id="cd16180">
    <property type="entry name" value="EFh_PEF_Group_I"/>
    <property type="match status" value="1"/>
</dbReference>
<evidence type="ECO:0000256" key="3">
    <source>
        <dbReference type="ARBA" id="ARBA00022723"/>
    </source>
</evidence>
<dbReference type="InterPro" id="IPR051426">
    <property type="entry name" value="Peflin/Sorcin_CaBP"/>
</dbReference>
<dbReference type="EMBL" id="RWJN01000285">
    <property type="protein sequence ID" value="TCD63628.1"/>
    <property type="molecule type" value="Genomic_DNA"/>
</dbReference>
<protein>
    <recommendedName>
        <fullName evidence="7">EF-hand domain-containing protein</fullName>
    </recommendedName>
</protein>
<dbReference type="OrthoDB" id="186625at2759"/>
<feature type="compositionally biased region" description="Low complexity" evidence="6">
    <location>
        <begin position="32"/>
        <end position="64"/>
    </location>
</feature>
<accession>A0A4R0RIL2</accession>
<evidence type="ECO:0000256" key="1">
    <source>
        <dbReference type="ARBA" id="ARBA00004496"/>
    </source>
</evidence>
<feature type="region of interest" description="Disordered" evidence="6">
    <location>
        <begin position="1"/>
        <end position="67"/>
    </location>
</feature>
<evidence type="ECO:0000313" key="8">
    <source>
        <dbReference type="EMBL" id="TCD63628.1"/>
    </source>
</evidence>
<organism evidence="8 9">
    <name type="scientific">Steccherinum ochraceum</name>
    <dbReference type="NCBI Taxonomy" id="92696"/>
    <lineage>
        <taxon>Eukaryota</taxon>
        <taxon>Fungi</taxon>
        <taxon>Dikarya</taxon>
        <taxon>Basidiomycota</taxon>
        <taxon>Agaricomycotina</taxon>
        <taxon>Agaricomycetes</taxon>
        <taxon>Polyporales</taxon>
        <taxon>Steccherinaceae</taxon>
        <taxon>Steccherinum</taxon>
    </lineage>
</organism>
<dbReference type="SUPFAM" id="SSF47473">
    <property type="entry name" value="EF-hand"/>
    <property type="match status" value="1"/>
</dbReference>
<dbReference type="GO" id="GO:0048306">
    <property type="term" value="F:calcium-dependent protein binding"/>
    <property type="evidence" value="ECO:0007669"/>
    <property type="project" value="UniProtKB-ARBA"/>
</dbReference>
<dbReference type="PROSITE" id="PS50222">
    <property type="entry name" value="EF_HAND_2"/>
    <property type="match status" value="2"/>
</dbReference>
<keyword evidence="5" id="KW-0106">Calcium</keyword>
<evidence type="ECO:0000313" key="9">
    <source>
        <dbReference type="Proteomes" id="UP000292702"/>
    </source>
</evidence>
<dbReference type="InterPro" id="IPR011992">
    <property type="entry name" value="EF-hand-dom_pair"/>
</dbReference>
<dbReference type="Gene3D" id="1.10.238.10">
    <property type="entry name" value="EF-hand"/>
    <property type="match status" value="1"/>
</dbReference>
<keyword evidence="4" id="KW-0677">Repeat</keyword>
<dbReference type="GO" id="GO:0005509">
    <property type="term" value="F:calcium ion binding"/>
    <property type="evidence" value="ECO:0007669"/>
    <property type="project" value="InterPro"/>
</dbReference>
<feature type="domain" description="EF-hand" evidence="7">
    <location>
        <begin position="70"/>
        <end position="105"/>
    </location>
</feature>
<dbReference type="PANTHER" id="PTHR46212">
    <property type="entry name" value="PEFLIN"/>
    <property type="match status" value="1"/>
</dbReference>
<dbReference type="Pfam" id="PF13405">
    <property type="entry name" value="EF-hand_6"/>
    <property type="match status" value="1"/>
</dbReference>
<keyword evidence="3" id="KW-0479">Metal-binding</keyword>
<dbReference type="SMART" id="SM00054">
    <property type="entry name" value="EFh"/>
    <property type="match status" value="4"/>
</dbReference>
<dbReference type="InterPro" id="IPR018247">
    <property type="entry name" value="EF_Hand_1_Ca_BS"/>
</dbReference>
<feature type="compositionally biased region" description="Basic residues" evidence="6">
    <location>
        <begin position="1"/>
        <end position="10"/>
    </location>
</feature>
<comment type="subcellular location">
    <subcellularLocation>
        <location evidence="1">Cytoplasm</location>
    </subcellularLocation>
</comment>
<evidence type="ECO:0000256" key="2">
    <source>
        <dbReference type="ARBA" id="ARBA00022490"/>
    </source>
</evidence>
<reference evidence="8 9" key="1">
    <citation type="submission" date="2018-11" db="EMBL/GenBank/DDBJ databases">
        <title>Genome assembly of Steccherinum ochraceum LE-BIN_3174, the white-rot fungus of the Steccherinaceae family (The Residual Polyporoid clade, Polyporales, Basidiomycota).</title>
        <authorList>
            <person name="Fedorova T.V."/>
            <person name="Glazunova O.A."/>
            <person name="Landesman E.O."/>
            <person name="Moiseenko K.V."/>
            <person name="Psurtseva N.V."/>
            <person name="Savinova O.S."/>
            <person name="Shakhova N.V."/>
            <person name="Tyazhelova T.V."/>
            <person name="Vasina D.V."/>
        </authorList>
    </citation>
    <scope>NUCLEOTIDE SEQUENCE [LARGE SCALE GENOMIC DNA]</scope>
    <source>
        <strain evidence="8 9">LE-BIN_3174</strain>
    </source>
</reference>
<proteinExistence type="predicted"/>
<keyword evidence="2" id="KW-0963">Cytoplasm</keyword>
<dbReference type="Proteomes" id="UP000292702">
    <property type="component" value="Unassembled WGS sequence"/>
</dbReference>
<dbReference type="PROSITE" id="PS00018">
    <property type="entry name" value="EF_HAND_1"/>
    <property type="match status" value="2"/>
</dbReference>
<comment type="caution">
    <text evidence="8">The sequence shown here is derived from an EMBL/GenBank/DDBJ whole genome shotgun (WGS) entry which is preliminary data.</text>
</comment>
<dbReference type="AlphaFoldDB" id="A0A4R0RIL2"/>
<gene>
    <name evidence="8" type="ORF">EIP91_005179</name>
</gene>
<dbReference type="Pfam" id="PF13499">
    <property type="entry name" value="EF-hand_7"/>
    <property type="match status" value="1"/>
</dbReference>
<feature type="domain" description="EF-hand" evidence="7">
    <location>
        <begin position="137"/>
        <end position="172"/>
    </location>
</feature>
<keyword evidence="9" id="KW-1185">Reference proteome</keyword>
<evidence type="ECO:0000256" key="6">
    <source>
        <dbReference type="SAM" id="MobiDB-lite"/>
    </source>
</evidence>
<name>A0A4R0RIL2_9APHY</name>
<dbReference type="InterPro" id="IPR002048">
    <property type="entry name" value="EF_hand_dom"/>
</dbReference>
<evidence type="ECO:0000259" key="7">
    <source>
        <dbReference type="PROSITE" id="PS50222"/>
    </source>
</evidence>
<evidence type="ECO:0000256" key="4">
    <source>
        <dbReference type="ARBA" id="ARBA00022737"/>
    </source>
</evidence>
<sequence>MSLHGHRHSQSYRPHSAAPPARPISQAHSQHTQYYGTPAPQQQQQQQYQQQYGGAVPQQQYGYGRPPPHGADPVLWAHFARVDQDGSGSITVTELRQALINGNYESWDLDTVKMLMNMFDTDRSGTITFSEFVGLWNYIKEWQNCYRMFDRDGSGTIDGHELAAAMRSFGYQLSPSILSLVEQKYVASGPVGGYGPPPGINFDRFVRACVVVKTLSEAFQRADGDRDGWVQLNYEDFMRIVLTAP</sequence>
<dbReference type="PANTHER" id="PTHR46212:SF3">
    <property type="entry name" value="GH27120P"/>
    <property type="match status" value="1"/>
</dbReference>
<evidence type="ECO:0000256" key="5">
    <source>
        <dbReference type="ARBA" id="ARBA00022837"/>
    </source>
</evidence>
<dbReference type="STRING" id="92696.A0A4R0RIL2"/>
<dbReference type="GO" id="GO:0005737">
    <property type="term" value="C:cytoplasm"/>
    <property type="evidence" value="ECO:0007669"/>
    <property type="project" value="UniProtKB-SubCell"/>
</dbReference>